<keyword evidence="1" id="KW-0812">Transmembrane</keyword>
<dbReference type="EMBL" id="CP011127">
    <property type="protein sequence ID" value="AMU86191.1"/>
    <property type="molecule type" value="Genomic_DNA"/>
</dbReference>
<dbReference type="HAMAP" id="MF_02088">
    <property type="entry name" value="Q_prec_transport"/>
    <property type="match status" value="1"/>
</dbReference>
<reference evidence="2 4" key="1">
    <citation type="submission" date="2015-03" db="EMBL/GenBank/DDBJ databases">
        <title>Genomic characterization of Dehalococcoides mccartyi strain 11a5, an unusal plasmid-containing chloroethene dechlorinator.</title>
        <authorList>
            <person name="Zhao S."/>
            <person name="Ding C."/>
            <person name="He J."/>
        </authorList>
    </citation>
    <scope>NUCLEOTIDE SEQUENCE [LARGE SCALE GENOMIC DNA]</scope>
    <source>
        <strain evidence="2 4">11a5</strain>
    </source>
</reference>
<dbReference type="GO" id="GO:0005886">
    <property type="term" value="C:plasma membrane"/>
    <property type="evidence" value="ECO:0007669"/>
    <property type="project" value="UniProtKB-SubCell"/>
</dbReference>
<evidence type="ECO:0000313" key="3">
    <source>
        <dbReference type="EMBL" id="RAL70744.1"/>
    </source>
</evidence>
<evidence type="ECO:0000313" key="4">
    <source>
        <dbReference type="Proteomes" id="UP000076394"/>
    </source>
</evidence>
<comment type="subcellular location">
    <subcellularLocation>
        <location evidence="1">Cell membrane</location>
        <topology evidence="1">Multi-pass membrane protein</topology>
    </subcellularLocation>
</comment>
<dbReference type="InterPro" id="IPR003744">
    <property type="entry name" value="YhhQ"/>
</dbReference>
<dbReference type="OrthoDB" id="9805479at2"/>
<feature type="transmembrane region" description="Helical" evidence="1">
    <location>
        <begin position="35"/>
        <end position="53"/>
    </location>
</feature>
<comment type="similarity">
    <text evidence="1">Belongs to the vitamin uptake transporter (VUT/ECF) (TC 2.A.88) family. Q precursor transporter subfamily.</text>
</comment>
<evidence type="ECO:0000313" key="5">
    <source>
        <dbReference type="Proteomes" id="UP000248786"/>
    </source>
</evidence>
<protein>
    <recommendedName>
        <fullName evidence="1">Probable queuosine precursor transporter</fullName>
        <shortName evidence="1">Q precursor transporter</shortName>
    </recommendedName>
</protein>
<evidence type="ECO:0000256" key="1">
    <source>
        <dbReference type="HAMAP-Rule" id="MF_02088"/>
    </source>
</evidence>
<reference evidence="3 5" key="2">
    <citation type="submission" date="2018-05" db="EMBL/GenBank/DDBJ databases">
        <title>Draft genome sequences of Dehalococcoides mccartyi strains RC and KS.</title>
        <authorList>
            <person name="Higgins S.A."/>
            <person name="Padilla-Crespo E."/>
            <person name="Loeffler F.E."/>
        </authorList>
    </citation>
    <scope>NUCLEOTIDE SEQUENCE [LARGE SCALE GENOMIC DNA]</scope>
    <source>
        <strain evidence="3 5">KS</strain>
    </source>
</reference>
<dbReference type="PANTHER" id="PTHR34300:SF2">
    <property type="entry name" value="QUEUOSINE PRECURSOR TRANSPORTER-RELATED"/>
    <property type="match status" value="1"/>
</dbReference>
<dbReference type="GO" id="GO:0022857">
    <property type="term" value="F:transmembrane transporter activity"/>
    <property type="evidence" value="ECO:0007669"/>
    <property type="project" value="UniProtKB-UniRule"/>
</dbReference>
<dbReference type="Proteomes" id="UP000076394">
    <property type="component" value="Chromosome"/>
</dbReference>
<feature type="transmembrane region" description="Helical" evidence="1">
    <location>
        <begin position="7"/>
        <end position="29"/>
    </location>
</feature>
<name>A0A142V9B0_9CHLR</name>
<comment type="function">
    <text evidence="1">Involved in the import of queuosine (Q) precursors, required for Q precursor salvage.</text>
</comment>
<keyword evidence="1" id="KW-1133">Transmembrane helix</keyword>
<proteinExistence type="inferred from homology"/>
<feature type="transmembrane region" description="Helical" evidence="1">
    <location>
        <begin position="65"/>
        <end position="86"/>
    </location>
</feature>
<dbReference type="NCBIfam" id="TIGR00697">
    <property type="entry name" value="queuosine precursor transporter"/>
    <property type="match status" value="1"/>
</dbReference>
<dbReference type="PANTHER" id="PTHR34300">
    <property type="entry name" value="QUEUOSINE PRECURSOR TRANSPORTER-RELATED"/>
    <property type="match status" value="1"/>
</dbReference>
<dbReference type="PATRIC" id="fig|61435.13.peg.397"/>
<keyword evidence="1" id="KW-0472">Membrane</keyword>
<dbReference type="AlphaFoldDB" id="A0A142V9B0"/>
<accession>A0A142V9B0</accession>
<keyword evidence="1" id="KW-1003">Cell membrane</keyword>
<sequence>MNVSSRLLIVSGLYITCLITANLIAVKIIALGDVFLPAAVIVFPFSYIFGDVLTEVYGFHWARRIIWLGFICNLIFVVFVALGQVLPGAPFWEGQAAYETILGYTPRILLASFLGYLVGEFVNSFIMAKLKLRTKGRYLWLRTIGSTLAGQGLDTSIFIMVAFLGTPVFVPMMILYHWGSKVLIEAVATPLTYRLVNYLKKAENSDHFDTATNFSPFKL</sequence>
<dbReference type="RefSeq" id="WP_011308946.1">
    <property type="nucleotide sequence ID" value="NZ_AP024514.1"/>
</dbReference>
<feature type="transmembrane region" description="Helical" evidence="1">
    <location>
        <begin position="157"/>
        <end position="178"/>
    </location>
</feature>
<dbReference type="Pfam" id="PF02592">
    <property type="entry name" value="Vut_1"/>
    <property type="match status" value="1"/>
</dbReference>
<dbReference type="EMBL" id="QGLD01000008">
    <property type="protein sequence ID" value="RAL70744.1"/>
    <property type="molecule type" value="Genomic_DNA"/>
</dbReference>
<dbReference type="Proteomes" id="UP000248786">
    <property type="component" value="Unassembled WGS sequence"/>
</dbReference>
<organism evidence="2 4">
    <name type="scientific">Dehalococcoides mccartyi</name>
    <dbReference type="NCBI Taxonomy" id="61435"/>
    <lineage>
        <taxon>Bacteria</taxon>
        <taxon>Bacillati</taxon>
        <taxon>Chloroflexota</taxon>
        <taxon>Dehalococcoidia</taxon>
        <taxon>Dehalococcoidales</taxon>
        <taxon>Dehalococcoidaceae</taxon>
        <taxon>Dehalococcoides</taxon>
    </lineage>
</organism>
<evidence type="ECO:0000313" key="2">
    <source>
        <dbReference type="EMBL" id="AMU86191.1"/>
    </source>
</evidence>
<gene>
    <name evidence="3" type="ORF">C1G86_0380</name>
    <name evidence="2" type="ORF">Dm11a5_0365</name>
</gene>
<keyword evidence="1" id="KW-0813">Transport</keyword>
<feature type="transmembrane region" description="Helical" evidence="1">
    <location>
        <begin position="106"/>
        <end position="128"/>
    </location>
</feature>